<name>A0A4Q4SSF0_9PEZI</name>
<evidence type="ECO:0000313" key="4">
    <source>
        <dbReference type="Proteomes" id="UP000293360"/>
    </source>
</evidence>
<organism evidence="3 4">
    <name type="scientific">Monosporascus ibericus</name>
    <dbReference type="NCBI Taxonomy" id="155417"/>
    <lineage>
        <taxon>Eukaryota</taxon>
        <taxon>Fungi</taxon>
        <taxon>Dikarya</taxon>
        <taxon>Ascomycota</taxon>
        <taxon>Pezizomycotina</taxon>
        <taxon>Sordariomycetes</taxon>
        <taxon>Xylariomycetidae</taxon>
        <taxon>Xylariales</taxon>
        <taxon>Xylariales incertae sedis</taxon>
        <taxon>Monosporascus</taxon>
    </lineage>
</organism>
<keyword evidence="2" id="KW-0472">Membrane</keyword>
<protein>
    <submittedName>
        <fullName evidence="3">Uncharacterized protein</fullName>
    </submittedName>
</protein>
<keyword evidence="2" id="KW-0812">Transmembrane</keyword>
<feature type="compositionally biased region" description="Low complexity" evidence="1">
    <location>
        <begin position="1"/>
        <end position="19"/>
    </location>
</feature>
<keyword evidence="2" id="KW-1133">Transmembrane helix</keyword>
<comment type="caution">
    <text evidence="3">The sequence shown here is derived from an EMBL/GenBank/DDBJ whole genome shotgun (WGS) entry which is preliminary data.</text>
</comment>
<dbReference type="AlphaFoldDB" id="A0A4Q4SSF0"/>
<dbReference type="OrthoDB" id="4712635at2759"/>
<evidence type="ECO:0000256" key="2">
    <source>
        <dbReference type="SAM" id="Phobius"/>
    </source>
</evidence>
<keyword evidence="4" id="KW-1185">Reference proteome</keyword>
<feature type="transmembrane region" description="Helical" evidence="2">
    <location>
        <begin position="118"/>
        <end position="143"/>
    </location>
</feature>
<dbReference type="EMBL" id="QJNU01001574">
    <property type="protein sequence ID" value="RYO74957.1"/>
    <property type="molecule type" value="Genomic_DNA"/>
</dbReference>
<feature type="transmembrane region" description="Helical" evidence="2">
    <location>
        <begin position="226"/>
        <end position="246"/>
    </location>
</feature>
<feature type="transmembrane region" description="Helical" evidence="2">
    <location>
        <begin position="187"/>
        <end position="206"/>
    </location>
</feature>
<proteinExistence type="predicted"/>
<evidence type="ECO:0000256" key="1">
    <source>
        <dbReference type="SAM" id="MobiDB-lite"/>
    </source>
</evidence>
<dbReference type="Proteomes" id="UP000293360">
    <property type="component" value="Unassembled WGS sequence"/>
</dbReference>
<evidence type="ECO:0000313" key="3">
    <source>
        <dbReference type="EMBL" id="RYO74957.1"/>
    </source>
</evidence>
<feature type="compositionally biased region" description="Low complexity" evidence="1">
    <location>
        <begin position="40"/>
        <end position="50"/>
    </location>
</feature>
<sequence>MAGGSSSSSGGSRMSTRGRSPNERTSSESSSSLTVYEKISSPQLQSSSSSIRTTTGGNGSGLCHRCDKAMTDRRGGVALDVPLIAVLRLLAACVAGAALVRIHTKADAAWWPLEHKLLFNLCWLSFGWNLVVALLSTLGYAYFPSPRRACGLPPVSVAIDGRSVFAFGGPDEDDGTRRRRSRRAGASLFDVVLALSVLTLLLYSTLSMDKWWGSRYVGLRPKTTVMIVFVMLSGLFVAFFQLFEFVEAKVINIRVAVQDTYDRDQTTGRVQL</sequence>
<feature type="transmembrane region" description="Helical" evidence="2">
    <location>
        <begin position="77"/>
        <end position="98"/>
    </location>
</feature>
<accession>A0A4Q4SSF0</accession>
<gene>
    <name evidence="3" type="ORF">DL764_010639</name>
</gene>
<feature type="region of interest" description="Disordered" evidence="1">
    <location>
        <begin position="1"/>
        <end position="60"/>
    </location>
</feature>
<reference evidence="3 4" key="1">
    <citation type="submission" date="2018-06" db="EMBL/GenBank/DDBJ databases">
        <title>Complete Genomes of Monosporascus.</title>
        <authorList>
            <person name="Robinson A.J."/>
            <person name="Natvig D.O."/>
        </authorList>
    </citation>
    <scope>NUCLEOTIDE SEQUENCE [LARGE SCALE GENOMIC DNA]</scope>
    <source>
        <strain evidence="3 4">CBS 110550</strain>
    </source>
</reference>